<dbReference type="EMBL" id="CM056811">
    <property type="protein sequence ID" value="KAJ8637174.1"/>
    <property type="molecule type" value="Genomic_DNA"/>
</dbReference>
<gene>
    <name evidence="1" type="ORF">MRB53_011441</name>
</gene>
<reference evidence="1 2" key="1">
    <citation type="journal article" date="2022" name="Hortic Res">
        <title>A haplotype resolved chromosomal level avocado genome allows analysis of novel avocado genes.</title>
        <authorList>
            <person name="Nath O."/>
            <person name="Fletcher S.J."/>
            <person name="Hayward A."/>
            <person name="Shaw L.M."/>
            <person name="Masouleh A.K."/>
            <person name="Furtado A."/>
            <person name="Henry R.J."/>
            <person name="Mitter N."/>
        </authorList>
    </citation>
    <scope>NUCLEOTIDE SEQUENCE [LARGE SCALE GENOMIC DNA]</scope>
    <source>
        <strain evidence="2">cv. Hass</strain>
    </source>
</reference>
<comment type="caution">
    <text evidence="1">The sequence shown here is derived from an EMBL/GenBank/DDBJ whole genome shotgun (WGS) entry which is preliminary data.</text>
</comment>
<organism evidence="1 2">
    <name type="scientific">Persea americana</name>
    <name type="common">Avocado</name>
    <dbReference type="NCBI Taxonomy" id="3435"/>
    <lineage>
        <taxon>Eukaryota</taxon>
        <taxon>Viridiplantae</taxon>
        <taxon>Streptophyta</taxon>
        <taxon>Embryophyta</taxon>
        <taxon>Tracheophyta</taxon>
        <taxon>Spermatophyta</taxon>
        <taxon>Magnoliopsida</taxon>
        <taxon>Magnoliidae</taxon>
        <taxon>Laurales</taxon>
        <taxon>Lauraceae</taxon>
        <taxon>Persea</taxon>
    </lineage>
</organism>
<evidence type="ECO:0000313" key="1">
    <source>
        <dbReference type="EMBL" id="KAJ8637174.1"/>
    </source>
</evidence>
<accession>A0ACC2LV16</accession>
<keyword evidence="2" id="KW-1185">Reference proteome</keyword>
<dbReference type="Proteomes" id="UP001234297">
    <property type="component" value="Chromosome 3"/>
</dbReference>
<proteinExistence type="predicted"/>
<name>A0ACC2LV16_PERAE</name>
<evidence type="ECO:0000313" key="2">
    <source>
        <dbReference type="Proteomes" id="UP001234297"/>
    </source>
</evidence>
<sequence>MKFFIFTIFSIILATGLQAEDPYLNLDYYKSSCPSVLDIVKREMECAVLSDPRNAAIILRLHFHDCFVQGCDGSVLLDDTYTLKGEKDAIPNVNSLRGFDLVDRIKNKLESECPGAVSCADLLTIAARDAVVLVGGPYWHVPLGRKDSRTASISLANENIPLPNQGIPTLISRFLYQGLSVTDMVALVGGHTIGVARCENFRERIYGDFETTAGTNPLSETYLNKLKSICPAGGGNEDSISALDYSTPNLFDNSFFQLLLKGEGLLNSDQEMYSSLLSLQTKDLVRKYAEDSLAFFQQFSDSMVKMGNITSLESLSDGEVRKNCRYVNT</sequence>
<protein>
    <submittedName>
        <fullName evidence="1">Uncharacterized protein</fullName>
    </submittedName>
</protein>